<dbReference type="eggNOG" id="COG0848">
    <property type="taxonomic scope" value="Bacteria"/>
</dbReference>
<dbReference type="EMBL" id="CP001614">
    <property type="protein sequence ID" value="ACR13400.1"/>
    <property type="molecule type" value="Genomic_DNA"/>
</dbReference>
<dbReference type="HOGENOM" id="CLU_085305_3_3_6"/>
<dbReference type="Gene3D" id="3.30.420.270">
    <property type="match status" value="1"/>
</dbReference>
<gene>
    <name evidence="9" type="primary">exbD</name>
    <name evidence="9" type="ordered locus">TERTU_2465</name>
</gene>
<accession>C5BL30</accession>
<evidence type="ECO:0000256" key="7">
    <source>
        <dbReference type="RuleBase" id="RU003879"/>
    </source>
</evidence>
<comment type="subcellular location">
    <subcellularLocation>
        <location evidence="1">Cell membrane</location>
        <topology evidence="1">Single-pass membrane protein</topology>
    </subcellularLocation>
    <subcellularLocation>
        <location evidence="7">Cell membrane</location>
        <topology evidence="7">Single-pass type II membrane protein</topology>
    </subcellularLocation>
</comment>
<dbReference type="PANTHER" id="PTHR30558:SF3">
    <property type="entry name" value="BIOPOLYMER TRANSPORT PROTEIN EXBD-RELATED"/>
    <property type="match status" value="1"/>
</dbReference>
<evidence type="ECO:0000256" key="5">
    <source>
        <dbReference type="ARBA" id="ARBA00022989"/>
    </source>
</evidence>
<dbReference type="AlphaFoldDB" id="C5BL30"/>
<reference evidence="9 10" key="1">
    <citation type="journal article" date="2009" name="PLoS ONE">
        <title>The complete genome of Teredinibacter turnerae T7901: an intracellular endosymbiont of marine wood-boring bivalves (shipworms).</title>
        <authorList>
            <person name="Yang J.C."/>
            <person name="Madupu R."/>
            <person name="Durkin A.S."/>
            <person name="Ekborg N.A."/>
            <person name="Pedamallu C.S."/>
            <person name="Hostetler J.B."/>
            <person name="Radune D."/>
            <person name="Toms B.S."/>
            <person name="Henrissat B."/>
            <person name="Coutinho P.M."/>
            <person name="Schwarz S."/>
            <person name="Field L."/>
            <person name="Trindade-Silva A.E."/>
            <person name="Soares C.A.G."/>
            <person name="Elshahawi S."/>
            <person name="Hanora A."/>
            <person name="Schmidt E.W."/>
            <person name="Haygood M.G."/>
            <person name="Posfai J."/>
            <person name="Benner J."/>
            <person name="Madinger C."/>
            <person name="Nove J."/>
            <person name="Anton B."/>
            <person name="Chaudhary K."/>
            <person name="Foster J."/>
            <person name="Holman A."/>
            <person name="Kumar S."/>
            <person name="Lessard P.A."/>
            <person name="Luyten Y.A."/>
            <person name="Slatko B."/>
            <person name="Wood N."/>
            <person name="Wu B."/>
            <person name="Teplitski M."/>
            <person name="Mougous J.D."/>
            <person name="Ward N."/>
            <person name="Eisen J.A."/>
            <person name="Badger J.H."/>
            <person name="Distel D.L."/>
        </authorList>
    </citation>
    <scope>NUCLEOTIDE SEQUENCE [LARGE SCALE GENOMIC DNA]</scope>
    <source>
        <strain evidence="10">ATCC 39867 / T7901</strain>
    </source>
</reference>
<dbReference type="GO" id="GO:0015031">
    <property type="term" value="P:protein transport"/>
    <property type="evidence" value="ECO:0007669"/>
    <property type="project" value="UniProtKB-KW"/>
</dbReference>
<keyword evidence="7" id="KW-0653">Protein transport</keyword>
<proteinExistence type="inferred from homology"/>
<dbReference type="STRING" id="377629.TERTU_2465"/>
<comment type="similarity">
    <text evidence="2 7">Belongs to the ExbD/TolR family.</text>
</comment>
<dbReference type="RefSeq" id="WP_015819514.1">
    <property type="nucleotide sequence ID" value="NC_012997.1"/>
</dbReference>
<dbReference type="GO" id="GO:0022857">
    <property type="term" value="F:transmembrane transporter activity"/>
    <property type="evidence" value="ECO:0007669"/>
    <property type="project" value="InterPro"/>
</dbReference>
<evidence type="ECO:0000313" key="9">
    <source>
        <dbReference type="EMBL" id="ACR13400.1"/>
    </source>
</evidence>
<evidence type="ECO:0000256" key="3">
    <source>
        <dbReference type="ARBA" id="ARBA00022475"/>
    </source>
</evidence>
<keyword evidence="10" id="KW-1185">Reference proteome</keyword>
<dbReference type="OrthoDB" id="9793581at2"/>
<organism evidence="9 10">
    <name type="scientific">Teredinibacter turnerae (strain ATCC 39867 / T7901)</name>
    <dbReference type="NCBI Taxonomy" id="377629"/>
    <lineage>
        <taxon>Bacteria</taxon>
        <taxon>Pseudomonadati</taxon>
        <taxon>Pseudomonadota</taxon>
        <taxon>Gammaproteobacteria</taxon>
        <taxon>Cellvibrionales</taxon>
        <taxon>Cellvibrionaceae</taxon>
        <taxon>Teredinibacter</taxon>
    </lineage>
</organism>
<dbReference type="GO" id="GO:0005886">
    <property type="term" value="C:plasma membrane"/>
    <property type="evidence" value="ECO:0007669"/>
    <property type="project" value="UniProtKB-SubCell"/>
</dbReference>
<sequence>MQFKRQVKTEDSINLTPLIDVVFLLLIFFMVSTTFTKETHLKIDLPEAVGELQTVKADQIEVVINAQGGLAINGRSLVNSRTNTLRAAIEEVSQGDSSMPMIITGDAATPYQAIISVMDLAGQMGFANLSLTTQQPQEGGDTGGAQ</sequence>
<evidence type="ECO:0000256" key="2">
    <source>
        <dbReference type="ARBA" id="ARBA00005811"/>
    </source>
</evidence>
<keyword evidence="5 8" id="KW-1133">Transmembrane helix</keyword>
<dbReference type="KEGG" id="ttu:TERTU_2465"/>
<dbReference type="Proteomes" id="UP000009080">
    <property type="component" value="Chromosome"/>
</dbReference>
<evidence type="ECO:0000256" key="8">
    <source>
        <dbReference type="SAM" id="Phobius"/>
    </source>
</evidence>
<keyword evidence="3" id="KW-1003">Cell membrane</keyword>
<name>C5BL30_TERTT</name>
<evidence type="ECO:0000256" key="4">
    <source>
        <dbReference type="ARBA" id="ARBA00022692"/>
    </source>
</evidence>
<evidence type="ECO:0000313" key="10">
    <source>
        <dbReference type="Proteomes" id="UP000009080"/>
    </source>
</evidence>
<feature type="transmembrane region" description="Helical" evidence="8">
    <location>
        <begin position="12"/>
        <end position="31"/>
    </location>
</feature>
<keyword evidence="6 8" id="KW-0472">Membrane</keyword>
<protein>
    <submittedName>
        <fullName evidence="9">Biopolymer transport protein</fullName>
    </submittedName>
</protein>
<dbReference type="Pfam" id="PF02472">
    <property type="entry name" value="ExbD"/>
    <property type="match status" value="1"/>
</dbReference>
<keyword evidence="7" id="KW-0813">Transport</keyword>
<dbReference type="InterPro" id="IPR003400">
    <property type="entry name" value="ExbD"/>
</dbReference>
<keyword evidence="4 7" id="KW-0812">Transmembrane</keyword>
<evidence type="ECO:0000256" key="6">
    <source>
        <dbReference type="ARBA" id="ARBA00023136"/>
    </source>
</evidence>
<evidence type="ECO:0000256" key="1">
    <source>
        <dbReference type="ARBA" id="ARBA00004162"/>
    </source>
</evidence>
<dbReference type="PANTHER" id="PTHR30558">
    <property type="entry name" value="EXBD MEMBRANE COMPONENT OF PMF-DRIVEN MACROMOLECULE IMPORT SYSTEM"/>
    <property type="match status" value="1"/>
</dbReference>